<dbReference type="STRING" id="413882.AAW51_1470"/>
<keyword evidence="4" id="KW-1185">Reference proteome</keyword>
<organism evidence="3 4">
    <name type="scientific">Caldimonas brevitalea</name>
    <dbReference type="NCBI Taxonomy" id="413882"/>
    <lineage>
        <taxon>Bacteria</taxon>
        <taxon>Pseudomonadati</taxon>
        <taxon>Pseudomonadota</taxon>
        <taxon>Betaproteobacteria</taxon>
        <taxon>Burkholderiales</taxon>
        <taxon>Sphaerotilaceae</taxon>
        <taxon>Caldimonas</taxon>
    </lineage>
</organism>
<dbReference type="PATRIC" id="fig|413882.6.peg.1545"/>
<dbReference type="Proteomes" id="UP000035352">
    <property type="component" value="Chromosome"/>
</dbReference>
<gene>
    <name evidence="3" type="ORF">AAW51_1470</name>
</gene>
<evidence type="ECO:0000313" key="4">
    <source>
        <dbReference type="Proteomes" id="UP000035352"/>
    </source>
</evidence>
<dbReference type="KEGG" id="pbh:AAW51_1470"/>
<evidence type="ECO:0000313" key="3">
    <source>
        <dbReference type="EMBL" id="AKJ28161.1"/>
    </source>
</evidence>
<evidence type="ECO:0000256" key="2">
    <source>
        <dbReference type="SAM" id="SignalP"/>
    </source>
</evidence>
<protein>
    <submittedName>
        <fullName evidence="3">Uncharacterized protein</fullName>
    </submittedName>
</protein>
<dbReference type="EMBL" id="CP011371">
    <property type="protein sequence ID" value="AKJ28161.1"/>
    <property type="molecule type" value="Genomic_DNA"/>
</dbReference>
<evidence type="ECO:0000256" key="1">
    <source>
        <dbReference type="SAM" id="MobiDB-lite"/>
    </source>
</evidence>
<accession>A0A0G3BLA0</accession>
<feature type="region of interest" description="Disordered" evidence="1">
    <location>
        <begin position="193"/>
        <end position="213"/>
    </location>
</feature>
<reference evidence="3 4" key="1">
    <citation type="submission" date="2015-05" db="EMBL/GenBank/DDBJ databases">
        <authorList>
            <person name="Tang B."/>
            <person name="Yu Y."/>
        </authorList>
    </citation>
    <scope>NUCLEOTIDE SEQUENCE [LARGE SCALE GENOMIC DNA]</scope>
    <source>
        <strain evidence="3 4">DSM 7029</strain>
    </source>
</reference>
<keyword evidence="2" id="KW-0732">Signal</keyword>
<sequence>MNTSHSRWRRLAAGALLAGLPALTLAAPPATPDPGWLAQYLKGMQSDCEASFTQRLGTANGRHADAEEDRLRLQLERNALCGCLPERIRQHADAKITEALRSGNRRVSQPFLTEQTRICSALTLRDHIGALCQAEAKRNGNSAGAAPNCECLADGMRKLDDKTLADDAVAAWRNEQERQDDPRLPRYETRSAKLRAACRPGAPGAAASGAGQR</sequence>
<feature type="compositionally biased region" description="Low complexity" evidence="1">
    <location>
        <begin position="195"/>
        <end position="213"/>
    </location>
</feature>
<feature type="chain" id="PRO_5002551885" evidence="2">
    <location>
        <begin position="27"/>
        <end position="213"/>
    </location>
</feature>
<dbReference type="AlphaFoldDB" id="A0A0G3BLA0"/>
<name>A0A0G3BLA0_9BURK</name>
<feature type="signal peptide" evidence="2">
    <location>
        <begin position="1"/>
        <end position="26"/>
    </location>
</feature>
<dbReference type="RefSeq" id="WP_047194079.1">
    <property type="nucleotide sequence ID" value="NZ_CP011371.1"/>
</dbReference>
<proteinExistence type="predicted"/>